<evidence type="ECO:0000256" key="1">
    <source>
        <dbReference type="SAM" id="MobiDB-lite"/>
    </source>
</evidence>
<dbReference type="AlphaFoldDB" id="A0A2C9W9Z8"/>
<gene>
    <name evidence="2" type="ORF">MANES_02G017400</name>
</gene>
<feature type="compositionally biased region" description="Basic and acidic residues" evidence="1">
    <location>
        <begin position="21"/>
        <end position="30"/>
    </location>
</feature>
<evidence type="ECO:0000313" key="2">
    <source>
        <dbReference type="EMBL" id="OAY56448.1"/>
    </source>
</evidence>
<sequence length="61" mass="6741">MNLETLKDWSHKEVSPTSGSKEGDDKEKKVRPSFSKPLRSAAFNGGELRTVDLPSSHSRAN</sequence>
<protein>
    <submittedName>
        <fullName evidence="2">Uncharacterized protein</fullName>
    </submittedName>
</protein>
<accession>A0A2C9W9Z8</accession>
<name>A0A2C9W9Z8_MANES</name>
<organism evidence="2">
    <name type="scientific">Manihot esculenta</name>
    <name type="common">Cassava</name>
    <name type="synonym">Jatropha manihot</name>
    <dbReference type="NCBI Taxonomy" id="3983"/>
    <lineage>
        <taxon>Eukaryota</taxon>
        <taxon>Viridiplantae</taxon>
        <taxon>Streptophyta</taxon>
        <taxon>Embryophyta</taxon>
        <taxon>Tracheophyta</taxon>
        <taxon>Spermatophyta</taxon>
        <taxon>Magnoliopsida</taxon>
        <taxon>eudicotyledons</taxon>
        <taxon>Gunneridae</taxon>
        <taxon>Pentapetalae</taxon>
        <taxon>rosids</taxon>
        <taxon>fabids</taxon>
        <taxon>Malpighiales</taxon>
        <taxon>Euphorbiaceae</taxon>
        <taxon>Crotonoideae</taxon>
        <taxon>Manihoteae</taxon>
        <taxon>Manihot</taxon>
    </lineage>
</organism>
<feature type="compositionally biased region" description="Basic and acidic residues" evidence="1">
    <location>
        <begin position="1"/>
        <end position="14"/>
    </location>
</feature>
<proteinExistence type="predicted"/>
<dbReference type="EMBL" id="CM004388">
    <property type="protein sequence ID" value="OAY56448.1"/>
    <property type="molecule type" value="Genomic_DNA"/>
</dbReference>
<feature type="region of interest" description="Disordered" evidence="1">
    <location>
        <begin position="1"/>
        <end position="61"/>
    </location>
</feature>
<reference evidence="2" key="1">
    <citation type="submission" date="2016-02" db="EMBL/GenBank/DDBJ databases">
        <title>WGS assembly of Manihot esculenta.</title>
        <authorList>
            <person name="Bredeson J.V."/>
            <person name="Prochnik S.E."/>
            <person name="Lyons J.B."/>
            <person name="Schmutz J."/>
            <person name="Grimwood J."/>
            <person name="Vrebalov J."/>
            <person name="Bart R.S."/>
            <person name="Amuge T."/>
            <person name="Ferguson M.E."/>
            <person name="Green R."/>
            <person name="Putnam N."/>
            <person name="Stites J."/>
            <person name="Rounsley S."/>
            <person name="Rokhsar D.S."/>
        </authorList>
    </citation>
    <scope>NUCLEOTIDE SEQUENCE [LARGE SCALE GENOMIC DNA]</scope>
    <source>
        <tissue evidence="2">Leaf</tissue>
    </source>
</reference>